<feature type="region of interest" description="Disordered" evidence="4">
    <location>
        <begin position="492"/>
        <end position="515"/>
    </location>
</feature>
<dbReference type="PROSITE" id="PS00108">
    <property type="entry name" value="PROTEIN_KINASE_ST"/>
    <property type="match status" value="1"/>
</dbReference>
<evidence type="ECO:0000256" key="1">
    <source>
        <dbReference type="ARBA" id="ARBA00022741"/>
    </source>
</evidence>
<protein>
    <recommendedName>
        <fullName evidence="5">Protein kinase domain-containing protein</fullName>
    </recommendedName>
</protein>
<evidence type="ECO:0000313" key="6">
    <source>
        <dbReference type="EMBL" id="KAL1608183.1"/>
    </source>
</evidence>
<keyword evidence="1 3" id="KW-0547">Nucleotide-binding</keyword>
<evidence type="ECO:0000313" key="7">
    <source>
        <dbReference type="Proteomes" id="UP001521785"/>
    </source>
</evidence>
<dbReference type="EMBL" id="JAKJXO020000003">
    <property type="protein sequence ID" value="KAL1608183.1"/>
    <property type="molecule type" value="Genomic_DNA"/>
</dbReference>
<evidence type="ECO:0000256" key="3">
    <source>
        <dbReference type="PROSITE-ProRule" id="PRU10141"/>
    </source>
</evidence>
<feature type="region of interest" description="Disordered" evidence="4">
    <location>
        <begin position="554"/>
        <end position="579"/>
    </location>
</feature>
<organism evidence="6 7">
    <name type="scientific">Paraconiothyrium brasiliense</name>
    <dbReference type="NCBI Taxonomy" id="300254"/>
    <lineage>
        <taxon>Eukaryota</taxon>
        <taxon>Fungi</taxon>
        <taxon>Dikarya</taxon>
        <taxon>Ascomycota</taxon>
        <taxon>Pezizomycotina</taxon>
        <taxon>Dothideomycetes</taxon>
        <taxon>Pleosporomycetidae</taxon>
        <taxon>Pleosporales</taxon>
        <taxon>Massarineae</taxon>
        <taxon>Didymosphaeriaceae</taxon>
        <taxon>Paraconiothyrium</taxon>
    </lineage>
</organism>
<sequence>MMQQPASTRQPSETEIPGIFTSEHVELDVPAVGSDGRPHVIKYTYAIPPSIFWLLLAAACVCVPRRDATDADNRPRSLPAYHSPLRHHKRAASSTRRVKETLNARSEYSNSEDDGTAQHRINQYLIKQEIGRGSFGAVHLAVDQYGQEYAVKEFSKSRLRKRAQSNLLRRPSARRRRQGALAAGLGFNSPLHRHAAGGEEEQNSLDLIKEEIAIMKKLNHPNLVSLVEVLDDPDEDSLYMVMEMCKKGVVMQVGLEERADPYPEEQCRCWFRDMILGLEYLHAQGIIHRDIKPDNCLITGDDVLKIVDFGVSEMFDKQDQMKTAKSAGSPAFMPPELCVARHGEVDGKAVDIWSMGVTLFCLLFGRIPFERHGMIELYQAIRMEQPEYDDCDENLKDLLQKLLEKDPEKRINMEQIREHPWVTRNGTDALLPRGENVAAMVEPTDEEVDAAITGNMGHLVTVVRAVKRFKQLLFRRRPERLEGILGSASRIVQPPLSMRPSGLRKSRSQDADDRRPIEGALATEGVHHDIEIDNDVRRIPQGIDRVAYEKPGFRPAISSSRSHPAKVGITSSPISPQPVGITDAKVIHENMSHRPAPSRPITIPTGLVPSAPGTPVGKGHAHDPLQDTLFLDIGAGDDSAPSGDDTHIVSESPGAVDINVYETAYREEVDRILARQRDTSSTPGAGVRRPTLYLTRRIENVKSIIRDAPEAVFDHGKQPPTPSDMKTGFKGLVEKAKLNIEYRGEWQKLNEGKEGKLSRITRNVREKKRAVEEEREIIRREDREREREKALGLSGDKEKEARRGSASSRSSTPVPGLKGISRSGTPVQ</sequence>
<feature type="binding site" evidence="3">
    <location>
        <position position="152"/>
    </location>
    <ligand>
        <name>ATP</name>
        <dbReference type="ChEBI" id="CHEBI:30616"/>
    </ligand>
</feature>
<name>A0ABR3RUS6_9PLEO</name>
<dbReference type="PANTHER" id="PTHR24346">
    <property type="entry name" value="MAP/MICROTUBULE AFFINITY-REGULATING KINASE"/>
    <property type="match status" value="1"/>
</dbReference>
<evidence type="ECO:0000259" key="5">
    <source>
        <dbReference type="PROSITE" id="PS50011"/>
    </source>
</evidence>
<dbReference type="InterPro" id="IPR017441">
    <property type="entry name" value="Protein_kinase_ATP_BS"/>
</dbReference>
<dbReference type="Pfam" id="PF00069">
    <property type="entry name" value="Pkinase"/>
    <property type="match status" value="1"/>
</dbReference>
<reference evidence="6 7" key="1">
    <citation type="submission" date="2024-02" db="EMBL/GenBank/DDBJ databases">
        <title>De novo assembly and annotation of 12 fungi associated with fruit tree decline syndrome in Ontario, Canada.</title>
        <authorList>
            <person name="Sulman M."/>
            <person name="Ellouze W."/>
            <person name="Ilyukhin E."/>
        </authorList>
    </citation>
    <scope>NUCLEOTIDE SEQUENCE [LARGE SCALE GENOMIC DNA]</scope>
    <source>
        <strain evidence="6 7">M42-189</strain>
    </source>
</reference>
<feature type="compositionally biased region" description="Basic and acidic residues" evidence="4">
    <location>
        <begin position="769"/>
        <end position="803"/>
    </location>
</feature>
<dbReference type="PROSITE" id="PS00107">
    <property type="entry name" value="PROTEIN_KINASE_ATP"/>
    <property type="match status" value="1"/>
</dbReference>
<dbReference type="PANTHER" id="PTHR24346:SF77">
    <property type="entry name" value="SERINE THREONINE PROTEIN KINASE"/>
    <property type="match status" value="1"/>
</dbReference>
<evidence type="ECO:0000256" key="2">
    <source>
        <dbReference type="ARBA" id="ARBA00022840"/>
    </source>
</evidence>
<feature type="region of interest" description="Disordered" evidence="4">
    <location>
        <begin position="765"/>
        <end position="828"/>
    </location>
</feature>
<dbReference type="Gene3D" id="1.10.510.10">
    <property type="entry name" value="Transferase(Phosphotransferase) domain 1"/>
    <property type="match status" value="1"/>
</dbReference>
<evidence type="ECO:0000256" key="4">
    <source>
        <dbReference type="SAM" id="MobiDB-lite"/>
    </source>
</evidence>
<gene>
    <name evidence="6" type="ORF">SLS60_003122</name>
</gene>
<dbReference type="InterPro" id="IPR011009">
    <property type="entry name" value="Kinase-like_dom_sf"/>
</dbReference>
<dbReference type="SUPFAM" id="SSF56112">
    <property type="entry name" value="Protein kinase-like (PK-like)"/>
    <property type="match status" value="1"/>
</dbReference>
<feature type="domain" description="Protein kinase" evidence="5">
    <location>
        <begin position="124"/>
        <end position="422"/>
    </location>
</feature>
<dbReference type="PROSITE" id="PS50011">
    <property type="entry name" value="PROTEIN_KINASE_DOM"/>
    <property type="match status" value="1"/>
</dbReference>
<proteinExistence type="predicted"/>
<dbReference type="SMART" id="SM00220">
    <property type="entry name" value="S_TKc"/>
    <property type="match status" value="1"/>
</dbReference>
<dbReference type="CDD" id="cd14008">
    <property type="entry name" value="STKc_LKB1_CaMKK"/>
    <property type="match status" value="1"/>
</dbReference>
<keyword evidence="7" id="KW-1185">Reference proteome</keyword>
<accession>A0ABR3RUS6</accession>
<dbReference type="InterPro" id="IPR000719">
    <property type="entry name" value="Prot_kinase_dom"/>
</dbReference>
<keyword evidence="2 3" id="KW-0067">ATP-binding</keyword>
<comment type="caution">
    <text evidence="6">The sequence shown here is derived from an EMBL/GenBank/DDBJ whole genome shotgun (WGS) entry which is preliminary data.</text>
</comment>
<dbReference type="Proteomes" id="UP001521785">
    <property type="component" value="Unassembled WGS sequence"/>
</dbReference>
<dbReference type="Gene3D" id="3.30.200.20">
    <property type="entry name" value="Phosphorylase Kinase, domain 1"/>
    <property type="match status" value="1"/>
</dbReference>
<feature type="region of interest" description="Disordered" evidence="4">
    <location>
        <begin position="68"/>
        <end position="115"/>
    </location>
</feature>
<dbReference type="InterPro" id="IPR008271">
    <property type="entry name" value="Ser/Thr_kinase_AS"/>
</dbReference>